<dbReference type="SUPFAM" id="SSF52096">
    <property type="entry name" value="ClpP/crotonase"/>
    <property type="match status" value="1"/>
</dbReference>
<dbReference type="Gene3D" id="1.10.12.10">
    <property type="entry name" value="Lyase 2-enoyl-coa Hydratase, Chain A, domain 2"/>
    <property type="match status" value="1"/>
</dbReference>
<organism evidence="4 5">
    <name type="scientific">Prosthecodimorpha hirschii</name>
    <dbReference type="NCBI Taxonomy" id="665126"/>
    <lineage>
        <taxon>Bacteria</taxon>
        <taxon>Pseudomonadati</taxon>
        <taxon>Pseudomonadota</taxon>
        <taxon>Alphaproteobacteria</taxon>
        <taxon>Hyphomicrobiales</taxon>
        <taxon>Ancalomicrobiaceae</taxon>
        <taxon>Prosthecodimorpha</taxon>
    </lineage>
</organism>
<name>A0A0P6VHQ1_9HYPH</name>
<reference evidence="4 5" key="2">
    <citation type="submission" date="2015-10" db="EMBL/GenBank/DDBJ databases">
        <title>Draft Genome Sequence of Prosthecomicrobium hirschii ATCC 27832.</title>
        <authorList>
            <person name="Daniel J."/>
            <person name="Givan S.A."/>
            <person name="Brun Y.V."/>
            <person name="Brown P.J."/>
        </authorList>
    </citation>
    <scope>NUCLEOTIDE SEQUENCE [LARGE SCALE GENOMIC DNA]</scope>
    <source>
        <strain evidence="4 5">16</strain>
    </source>
</reference>
<evidence type="ECO:0000256" key="3">
    <source>
        <dbReference type="RuleBase" id="RU003707"/>
    </source>
</evidence>
<dbReference type="InterPro" id="IPR018376">
    <property type="entry name" value="Enoyl-CoA_hyd/isom_CS"/>
</dbReference>
<dbReference type="EMBL" id="LJYW01000001">
    <property type="protein sequence ID" value="KPL51600.1"/>
    <property type="molecule type" value="Genomic_DNA"/>
</dbReference>
<sequence length="268" mass="27844">MAESLATADPRIRVEVDGAVGRLLVDHPARRNAVSLAMWRAIPGAIASLEAHDAVRVILVSGAGDLAFVSGADISEFAEVRRDAVTGAAYERANAEAFAALREARKPTVAVIRGFCLGGGMGLAVACDLRIAADDAVFGIPAARLGVGYPPECMRDVVNAVGPMRAKELFFTARRLTAPEALAIGFLTRTVPAADLAAEADRLAAEIADNAPLTLRAAKSAIGLVSGDPATADPAAVLALADACFNSADFAEGRTAFLEKRKPLFHGR</sequence>
<dbReference type="PANTHER" id="PTHR11941">
    <property type="entry name" value="ENOYL-COA HYDRATASE-RELATED"/>
    <property type="match status" value="1"/>
</dbReference>
<dbReference type="Pfam" id="PF00378">
    <property type="entry name" value="ECH_1"/>
    <property type="match status" value="1"/>
</dbReference>
<evidence type="ECO:0000313" key="4">
    <source>
        <dbReference type="EMBL" id="KPL51600.1"/>
    </source>
</evidence>
<dbReference type="Gene3D" id="3.90.226.10">
    <property type="entry name" value="2-enoyl-CoA Hydratase, Chain A, domain 1"/>
    <property type="match status" value="1"/>
</dbReference>
<dbReference type="InterPro" id="IPR029045">
    <property type="entry name" value="ClpP/crotonase-like_dom_sf"/>
</dbReference>
<dbReference type="InterPro" id="IPR001753">
    <property type="entry name" value="Enoyl-CoA_hydra/iso"/>
</dbReference>
<keyword evidence="5" id="KW-1185">Reference proteome</keyword>
<dbReference type="Proteomes" id="UP000048984">
    <property type="component" value="Unassembled WGS sequence"/>
</dbReference>
<evidence type="ECO:0000256" key="2">
    <source>
        <dbReference type="ARBA" id="ARBA00023239"/>
    </source>
</evidence>
<evidence type="ECO:0000256" key="1">
    <source>
        <dbReference type="ARBA" id="ARBA00005254"/>
    </source>
</evidence>
<protein>
    <submittedName>
        <fullName evidence="4">Enoyl-CoA hydratase</fullName>
        <ecNumber evidence="4">4.2.1.17</ecNumber>
    </submittedName>
</protein>
<dbReference type="PROSITE" id="PS00166">
    <property type="entry name" value="ENOYL_COA_HYDRATASE"/>
    <property type="match status" value="1"/>
</dbReference>
<dbReference type="RefSeq" id="WP_054357762.1">
    <property type="nucleotide sequence ID" value="NZ_LJYW01000001.1"/>
</dbReference>
<dbReference type="GO" id="GO:0004300">
    <property type="term" value="F:enoyl-CoA hydratase activity"/>
    <property type="evidence" value="ECO:0007669"/>
    <property type="project" value="UniProtKB-EC"/>
</dbReference>
<proteinExistence type="inferred from homology"/>
<keyword evidence="2 4" id="KW-0456">Lyase</keyword>
<evidence type="ECO:0000313" key="5">
    <source>
        <dbReference type="Proteomes" id="UP000048984"/>
    </source>
</evidence>
<comment type="similarity">
    <text evidence="1 3">Belongs to the enoyl-CoA hydratase/isomerase family.</text>
</comment>
<dbReference type="AlphaFoldDB" id="A0A0P6VHQ1"/>
<reference evidence="4 5" key="1">
    <citation type="submission" date="2015-09" db="EMBL/GenBank/DDBJ databases">
        <authorList>
            <person name="Jackson K.R."/>
            <person name="Lunt B.L."/>
            <person name="Fisher J.N.B."/>
            <person name="Gardner A.V."/>
            <person name="Bailey M.E."/>
            <person name="Deus L.M."/>
            <person name="Earl A.S."/>
            <person name="Gibby P.D."/>
            <person name="Hartmann K.A."/>
            <person name="Liu J.E."/>
            <person name="Manci A.M."/>
            <person name="Nielsen D.A."/>
            <person name="Solomon M.B."/>
            <person name="Breakwell D.P."/>
            <person name="Burnett S.H."/>
            <person name="Grose J.H."/>
        </authorList>
    </citation>
    <scope>NUCLEOTIDE SEQUENCE [LARGE SCALE GENOMIC DNA]</scope>
    <source>
        <strain evidence="4 5">16</strain>
    </source>
</reference>
<dbReference type="NCBIfam" id="NF004781">
    <property type="entry name" value="PRK06127.1"/>
    <property type="match status" value="1"/>
</dbReference>
<dbReference type="PANTHER" id="PTHR11941:SF54">
    <property type="entry name" value="ENOYL-COA HYDRATASE, MITOCHONDRIAL"/>
    <property type="match status" value="1"/>
</dbReference>
<dbReference type="InterPro" id="IPR014748">
    <property type="entry name" value="Enoyl-CoA_hydra_C"/>
</dbReference>
<dbReference type="EC" id="4.2.1.17" evidence="4"/>
<gene>
    <name evidence="4" type="ORF">ABB55_04625</name>
</gene>
<dbReference type="GO" id="GO:0006635">
    <property type="term" value="P:fatty acid beta-oxidation"/>
    <property type="evidence" value="ECO:0007669"/>
    <property type="project" value="TreeGrafter"/>
</dbReference>
<accession>A0A0P6VHQ1</accession>
<comment type="caution">
    <text evidence="4">The sequence shown here is derived from an EMBL/GenBank/DDBJ whole genome shotgun (WGS) entry which is preliminary data.</text>
</comment>
<dbReference type="CDD" id="cd06558">
    <property type="entry name" value="crotonase-like"/>
    <property type="match status" value="1"/>
</dbReference>
<dbReference type="STRING" id="665126.ABB55_04625"/>